<evidence type="ECO:0000313" key="3">
    <source>
        <dbReference type="Proteomes" id="UP000053144"/>
    </source>
</evidence>
<evidence type="ECO:0000259" key="1">
    <source>
        <dbReference type="Pfam" id="PF25036"/>
    </source>
</evidence>
<dbReference type="GO" id="GO:0006623">
    <property type="term" value="P:protein targeting to vacuole"/>
    <property type="evidence" value="ECO:0007669"/>
    <property type="project" value="TreeGrafter"/>
</dbReference>
<dbReference type="GO" id="GO:0045053">
    <property type="term" value="P:protein retention in Golgi apparatus"/>
    <property type="evidence" value="ECO:0007669"/>
    <property type="project" value="TreeGrafter"/>
</dbReference>
<dbReference type="EMBL" id="KQ258271">
    <property type="protein sequence ID" value="KOM25598.1"/>
    <property type="molecule type" value="Genomic_DNA"/>
</dbReference>
<organism evidence="2 3">
    <name type="scientific">Phaseolus angularis</name>
    <name type="common">Azuki bean</name>
    <name type="synonym">Vigna angularis</name>
    <dbReference type="NCBI Taxonomy" id="3914"/>
    <lineage>
        <taxon>Eukaryota</taxon>
        <taxon>Viridiplantae</taxon>
        <taxon>Streptophyta</taxon>
        <taxon>Embryophyta</taxon>
        <taxon>Tracheophyta</taxon>
        <taxon>Spermatophyta</taxon>
        <taxon>Magnoliopsida</taxon>
        <taxon>eudicotyledons</taxon>
        <taxon>Gunneridae</taxon>
        <taxon>Pentapetalae</taxon>
        <taxon>rosids</taxon>
        <taxon>fabids</taxon>
        <taxon>Fabales</taxon>
        <taxon>Fabaceae</taxon>
        <taxon>Papilionoideae</taxon>
        <taxon>50 kb inversion clade</taxon>
        <taxon>NPAAA clade</taxon>
        <taxon>indigoferoid/millettioid clade</taxon>
        <taxon>Phaseoleae</taxon>
        <taxon>Vigna</taxon>
    </lineage>
</organism>
<proteinExistence type="predicted"/>
<protein>
    <recommendedName>
        <fullName evidence="1">Vacuolar protein sorting-associated protein 13 VPS13 adaptor binding domain-containing protein</fullName>
    </recommendedName>
</protein>
<sequence>MSMSSSLSEISSQNTIKKLEKNDWSSSHEVDNCLEAMIPDGAIVAIQDVNQHMYFTVEGEEKTFRVGGVIHYSLVGERALFRVKHIRQRGWNSTVLWFSFISLFAKNGMGVPLRLNFRPRSCFVDICCANDGGCALWRANPAQGENDVGYIDSEVNNQSFKRTFYLVNKKNDSAIAFVDGALEFVKKPGNPIKFKIFNDITAAHSASDIASYPRMATETTLYTDEESTSWQGGKLPCIDIKVEKVSLNIVHELSDTEYLFPLICLLLNSTQLNIQTLAKKSRVIGTSCAEAHYFDVERNLWGELLRPVEICLFYRSNMEAQLSENRSHAVPVNYFCRMKELDIFLNENSLDVLLFLIGKLNLSGPYSLRDSIIQANCCKVENETGLNLHVHFDQQSIIIPRKQSASILLREVSNFKNQDSEATSISIQLTDLGSFATSSNNVLLSRTQTLAWRTRIMSTKGSTTFPGPIFVVSITRNSEVGLLVVVSPLIRIHNGTGFSMELRFQRLEPKEDEFASLLLRPGDSIDDSMAMFDAINFSGGVKRALISLSVGNFLFSFRPKIAEELINSESSLSLEWSDYIKGGKAVHLSGIFNKLNYRIRKALFEKSVKCSFSTSCCTLKSEGKNIANMHFLIQTIATEIPVVPEKSAAVLKNDNPTVSLLEKKEIYLLPTVRVTNLLHSEIDVILSETDQSNLVGYDKIGKQAIISCGSTVDFYANPEVIYFTVSLPSSNSSSKPVNSGDCMKKFLKQNNDVHHLDINLDFGGNFFATLRLYRGNRSVLEVVIFTSYSIKNDTDFQIFVLETKRSPLSRIELENLNLGVPSELGLCLPPKSTSSWFLKSERVLLKLLEDHTSEALLDFGSLSGLAEISFEKEEGSGIKSVTKLGISIGPSLGEIAVPSQMVTLVPRYVICNESEECITIRQCYLQDEVAGVISISSKQRRPLQLKEGFKKMREFSVFEHFIRKHRSSSDNTLLYVQIQLNEAGLGWSGPVCIASLGHFFLKFKKQTNEVTISDNKMTQFAAVHVVEEGSTLVSRFYRPPTMSLPYRIENCLQSLSITYYQKGLLEPEVLGPACSADYVWDDLTLPRRLVICINDSLQLREIKLDKVRAWKPFFKLEQQRVLAPRLLLDRRSRDQMMSFSRHNGLEMEKVGYEIYAEGPTRVLRICEIHNSFKMDTVLNLCSKVQLRVSQFAIHLLEHVKQEEDNNECKDFTPIVIAKLGNLHVITVSNNNQTYNQFSLQYMNLELKWNGAPFASMLRRHQLDYSDSNDSVLKIVFVVLTSYSNVKQFRYSSIFLQPIDLNLDEETLMKVASFWRTSLSDSESQRFYFDHFEIHPIKIIASFIPGESRSSYSSTQEALRSLIHSVIKVCNEGHIYC</sequence>
<dbReference type="InterPro" id="IPR026847">
    <property type="entry name" value="VPS13"/>
</dbReference>
<feature type="domain" description="Vacuolar protein sorting-associated protein 13 VPS13 adaptor binding" evidence="1">
    <location>
        <begin position="647"/>
        <end position="1068"/>
    </location>
</feature>
<evidence type="ECO:0000313" key="2">
    <source>
        <dbReference type="EMBL" id="KOM25598.1"/>
    </source>
</evidence>
<dbReference type="PANTHER" id="PTHR16166">
    <property type="entry name" value="VACUOLAR PROTEIN SORTING-ASSOCIATED PROTEIN VPS13"/>
    <property type="match status" value="1"/>
</dbReference>
<dbReference type="Proteomes" id="UP000053144">
    <property type="component" value="Unassembled WGS sequence"/>
</dbReference>
<reference evidence="3" key="1">
    <citation type="journal article" date="2015" name="Proc. Natl. Acad. Sci. U.S.A.">
        <title>Genome sequencing of adzuki bean (Vigna angularis) provides insight into high starch and low fat accumulation and domestication.</title>
        <authorList>
            <person name="Yang K."/>
            <person name="Tian Z."/>
            <person name="Chen C."/>
            <person name="Luo L."/>
            <person name="Zhao B."/>
            <person name="Wang Z."/>
            <person name="Yu L."/>
            <person name="Li Y."/>
            <person name="Sun Y."/>
            <person name="Li W."/>
            <person name="Chen Y."/>
            <person name="Li Y."/>
            <person name="Zhang Y."/>
            <person name="Ai D."/>
            <person name="Zhao J."/>
            <person name="Shang C."/>
            <person name="Ma Y."/>
            <person name="Wu B."/>
            <person name="Wang M."/>
            <person name="Gao L."/>
            <person name="Sun D."/>
            <person name="Zhang P."/>
            <person name="Guo F."/>
            <person name="Wang W."/>
            <person name="Li Y."/>
            <person name="Wang J."/>
            <person name="Varshney R.K."/>
            <person name="Wang J."/>
            <person name="Ling H.Q."/>
            <person name="Wan P."/>
        </authorList>
    </citation>
    <scope>NUCLEOTIDE SEQUENCE</scope>
    <source>
        <strain evidence="3">cv. Jingnong 6</strain>
    </source>
</reference>
<dbReference type="OMA" id="MQLRISY"/>
<gene>
    <name evidence="2" type="ORF">LR48_Vigan123s001800</name>
</gene>
<accession>A0A0L9T4U5</accession>
<dbReference type="Gramene" id="KOM25598">
    <property type="protein sequence ID" value="KOM25598"/>
    <property type="gene ID" value="LR48_Vigan123s001800"/>
</dbReference>
<dbReference type="PANTHER" id="PTHR16166:SF130">
    <property type="entry name" value="PROTEIN SORTING-ASSOCIATED PROTEIN, PUTATIVE (DUF1162)-RELATED"/>
    <property type="match status" value="1"/>
</dbReference>
<dbReference type="InterPro" id="IPR009543">
    <property type="entry name" value="VPS13_VAB"/>
</dbReference>
<name>A0A0L9T4U5_PHAAN</name>
<dbReference type="STRING" id="3914.A0A0L9T4U5"/>
<dbReference type="Pfam" id="PF25036">
    <property type="entry name" value="VPS13_VAB"/>
    <property type="match status" value="1"/>
</dbReference>